<dbReference type="AlphaFoldDB" id="L7LNR8"/>
<proteinExistence type="predicted"/>
<dbReference type="Proteomes" id="UP000035083">
    <property type="component" value="Unassembled WGS sequence"/>
</dbReference>
<accession>L7LNR8</accession>
<dbReference type="EMBL" id="BANU01000033">
    <property type="protein sequence ID" value="GAC62371.1"/>
    <property type="molecule type" value="Genomic_DNA"/>
</dbReference>
<comment type="caution">
    <text evidence="1">The sequence shown here is derived from an EMBL/GenBank/DDBJ whole genome shotgun (WGS) entry which is preliminary data.</text>
</comment>
<evidence type="ECO:0000313" key="2">
    <source>
        <dbReference type="Proteomes" id="UP000035083"/>
    </source>
</evidence>
<gene>
    <name evidence="1" type="ORF">GSI01S_33_00570</name>
</gene>
<reference evidence="1 2" key="1">
    <citation type="submission" date="2012-12" db="EMBL/GenBank/DDBJ databases">
        <title>Whole genome shotgun sequence of Gordonia sihwensis NBRC 108236.</title>
        <authorList>
            <person name="Yoshida I."/>
            <person name="Hosoyama A."/>
            <person name="Tsuchikane K."/>
            <person name="Ando Y."/>
            <person name="Baba S."/>
            <person name="Ohji S."/>
            <person name="Hamada M."/>
            <person name="Tamura T."/>
            <person name="Yamazoe A."/>
            <person name="Yamazaki S."/>
            <person name="Fujita N."/>
        </authorList>
    </citation>
    <scope>NUCLEOTIDE SEQUENCE [LARGE SCALE GENOMIC DNA]</scope>
    <source>
        <strain evidence="1 2">NBRC 108236</strain>
    </source>
</reference>
<protein>
    <submittedName>
        <fullName evidence="1">Uncharacterized protein</fullName>
    </submittedName>
</protein>
<organism evidence="1 2">
    <name type="scientific">Gordonia sihwensis NBRC 108236</name>
    <dbReference type="NCBI Taxonomy" id="1223544"/>
    <lineage>
        <taxon>Bacteria</taxon>
        <taxon>Bacillati</taxon>
        <taxon>Actinomycetota</taxon>
        <taxon>Actinomycetes</taxon>
        <taxon>Mycobacteriales</taxon>
        <taxon>Gordoniaceae</taxon>
        <taxon>Gordonia</taxon>
    </lineage>
</organism>
<evidence type="ECO:0000313" key="1">
    <source>
        <dbReference type="EMBL" id="GAC62371.1"/>
    </source>
</evidence>
<keyword evidence="2" id="KW-1185">Reference proteome</keyword>
<name>L7LNR8_9ACTN</name>
<sequence length="122" mass="13031">MHAPPAAVGYATYLLDVEVDHVAGSPSQDLLRLAIRFAAWVDKLAPVELQLREDPADGSPAHADPLLFELEHDACSRPFVISAHQLDSSHDVARSRGGLPARGGRPVEQTDVAVLPVAVDPL</sequence>